<evidence type="ECO:0000313" key="3">
    <source>
        <dbReference type="EMBL" id="CAL4984736.1"/>
    </source>
</evidence>
<proteinExistence type="predicted"/>
<dbReference type="Proteomes" id="UP001497457">
    <property type="component" value="Chromosome 22rd"/>
</dbReference>
<organism evidence="3 4">
    <name type="scientific">Urochloa decumbens</name>
    <dbReference type="NCBI Taxonomy" id="240449"/>
    <lineage>
        <taxon>Eukaryota</taxon>
        <taxon>Viridiplantae</taxon>
        <taxon>Streptophyta</taxon>
        <taxon>Embryophyta</taxon>
        <taxon>Tracheophyta</taxon>
        <taxon>Spermatophyta</taxon>
        <taxon>Magnoliopsida</taxon>
        <taxon>Liliopsida</taxon>
        <taxon>Poales</taxon>
        <taxon>Poaceae</taxon>
        <taxon>PACMAD clade</taxon>
        <taxon>Panicoideae</taxon>
        <taxon>Panicodae</taxon>
        <taxon>Paniceae</taxon>
        <taxon>Melinidinae</taxon>
        <taxon>Urochloa</taxon>
    </lineage>
</organism>
<evidence type="ECO:0000259" key="2">
    <source>
        <dbReference type="PROSITE" id="PS50102"/>
    </source>
</evidence>
<dbReference type="InterPro" id="IPR035979">
    <property type="entry name" value="RBD_domain_sf"/>
</dbReference>
<dbReference type="InterPro" id="IPR012677">
    <property type="entry name" value="Nucleotide-bd_a/b_plait_sf"/>
</dbReference>
<accession>A0ABC9ARZ9</accession>
<protein>
    <recommendedName>
        <fullName evidence="2">RRM domain-containing protein</fullName>
    </recommendedName>
</protein>
<dbReference type="InterPro" id="IPR000504">
    <property type="entry name" value="RRM_dom"/>
</dbReference>
<dbReference type="PANTHER" id="PTHR33110:SF134">
    <property type="entry name" value="OS09G0565350 PROTEIN"/>
    <property type="match status" value="1"/>
</dbReference>
<feature type="domain" description="RRM" evidence="2">
    <location>
        <begin position="441"/>
        <end position="521"/>
    </location>
</feature>
<dbReference type="InterPro" id="IPR005174">
    <property type="entry name" value="KIB1-4_b-propeller"/>
</dbReference>
<reference evidence="3 4" key="2">
    <citation type="submission" date="2024-10" db="EMBL/GenBank/DDBJ databases">
        <authorList>
            <person name="Ryan C."/>
        </authorList>
    </citation>
    <scope>NUCLEOTIDE SEQUENCE [LARGE SCALE GENOMIC DNA]</scope>
</reference>
<dbReference type="Pfam" id="PF00076">
    <property type="entry name" value="RRM_1"/>
    <property type="match status" value="1"/>
</dbReference>
<evidence type="ECO:0000256" key="1">
    <source>
        <dbReference type="PROSITE-ProRule" id="PRU00176"/>
    </source>
</evidence>
<keyword evidence="4" id="KW-1185">Reference proteome</keyword>
<dbReference type="PANTHER" id="PTHR33110">
    <property type="entry name" value="F-BOX/KELCH-REPEAT PROTEIN-RELATED"/>
    <property type="match status" value="1"/>
</dbReference>
<sequence length="532" mass="58750">MATADAAAPSWPDLPFDLTRDVSSRLHAATDYVRFHAACQPWRDTLPPAASRPAFLPWLLSTRHANGLRKARCVFSSNSSRRASAATEILVRDRRWLISAADGGGGGGASACLVSTACPEPKITLAADPLTGPGAPAIPLPRFEEDEMRSWEKRAVGVVSGDGTIIVYAYGPVNTRTFSGDSFHAALLRPGDAAWTFVQRNDVSMFYGWDRCCVSYRGGGGRIVLCYEDYWWILPAQAGGSAIVGGGGRRSRQLPDEPGKRFESSYLVESRGELLWVFVLVDRAYYADLPEHGVGVLESLTGALSVSVYMLEEEEGRQPEWVKKDEMSMADRVMFLGRPCSFAIDSDQVGFSTGCAYFVEMRRVYGGIWSKSPLERCRLFRYSFRDGKSELVEQLPEGWNDENCMWLTPQPALAPTEEIRERVEALNPKSAGPHGQFGTYFRIYVGNLPRKVDSYQLRQFFSKHGKVADARVMCHKGTGRSRGFGFVTMATHVDNEPANAIVRLHGQSLYGRTLRVKLADQEDGGNSEAVSV</sequence>
<dbReference type="AlphaFoldDB" id="A0ABC9ARZ9"/>
<dbReference type="EMBL" id="OZ075132">
    <property type="protein sequence ID" value="CAL4984736.1"/>
    <property type="molecule type" value="Genomic_DNA"/>
</dbReference>
<reference evidence="4" key="1">
    <citation type="submission" date="2024-06" db="EMBL/GenBank/DDBJ databases">
        <authorList>
            <person name="Ryan C."/>
        </authorList>
    </citation>
    <scope>NUCLEOTIDE SEQUENCE [LARGE SCALE GENOMIC DNA]</scope>
</reference>
<dbReference type="PROSITE" id="PS50102">
    <property type="entry name" value="RRM"/>
    <property type="match status" value="1"/>
</dbReference>
<dbReference type="GO" id="GO:0003723">
    <property type="term" value="F:RNA binding"/>
    <property type="evidence" value="ECO:0007669"/>
    <property type="project" value="UniProtKB-UniRule"/>
</dbReference>
<keyword evidence="1" id="KW-0694">RNA-binding</keyword>
<evidence type="ECO:0000313" key="4">
    <source>
        <dbReference type="Proteomes" id="UP001497457"/>
    </source>
</evidence>
<gene>
    <name evidence="3" type="ORF">URODEC1_LOCUS57628</name>
</gene>
<dbReference type="Gene3D" id="3.30.70.330">
    <property type="match status" value="1"/>
</dbReference>
<dbReference type="SMART" id="SM00360">
    <property type="entry name" value="RRM"/>
    <property type="match status" value="1"/>
</dbReference>
<name>A0ABC9ARZ9_9POAL</name>
<dbReference type="Pfam" id="PF03478">
    <property type="entry name" value="Beta-prop_KIB1-4"/>
    <property type="match status" value="1"/>
</dbReference>
<dbReference type="SUPFAM" id="SSF54928">
    <property type="entry name" value="RNA-binding domain, RBD"/>
    <property type="match status" value="1"/>
</dbReference>